<dbReference type="Gene3D" id="2.60.40.10">
    <property type="entry name" value="Immunoglobulins"/>
    <property type="match status" value="1"/>
</dbReference>
<gene>
    <name evidence="1" type="ORF">HZF10_12710</name>
</gene>
<protein>
    <recommendedName>
        <fullName evidence="3">MG2 domain-containing protein</fullName>
    </recommendedName>
</protein>
<dbReference type="SUPFAM" id="SSF49373">
    <property type="entry name" value="Invasin/intimin cell-adhesion fragments"/>
    <property type="match status" value="1"/>
</dbReference>
<name>A0A7Y8Y3F4_9FLAO</name>
<accession>A0A7Y8Y3F4</accession>
<dbReference type="AlphaFoldDB" id="A0A7Y8Y3F4"/>
<proteinExistence type="predicted"/>
<dbReference type="Gene3D" id="2.60.40.1930">
    <property type="match status" value="1"/>
</dbReference>
<evidence type="ECO:0000313" key="2">
    <source>
        <dbReference type="Proteomes" id="UP000535020"/>
    </source>
</evidence>
<dbReference type="InterPro" id="IPR013783">
    <property type="entry name" value="Ig-like_fold"/>
</dbReference>
<evidence type="ECO:0008006" key="3">
    <source>
        <dbReference type="Google" id="ProtNLM"/>
    </source>
</evidence>
<sequence>MSPDLNKESIAISEYFKSDREGIHLHVNKAAYLSGEQIWFKGYVIKKQSALPYPETMNVYVTLIDSKGQKVNSALLYCENSLFNGFLKVPENLESGVYYLQTYTYFMNNFAEDESSVYPITVLKKDSNDFFDPNAIDFDSLSITFFPESGVFLAGNANTMAMRIADCSGNGVPGIEGAVFDSKATQIAVVSTDASGYARFDINDTNMGPYRLKATINNKEYEQTLPTPSVTGINFSINNYVFADKATLTLKTNKATLEKIKGRKYDIVIQQFGSSTTATFSFDDNQTKQNLSIPSINFSDGLNTVYLVDPGAGVVAERMVYKAHRSSSAKTELSILQKRGDSIVVGATSSMKLASLSVSVVPTESVMAKNDMFGKLELAGLKNNEKINGRYYFEGFNRKKHFELDNMLMAQTPKYAWKNIILDAPVSKYPFDKGLTLKGTVNNKNINRATSKVNLNAMAYGLNEFSSIDDKNEFVFDQLMIQDSSNVFISLFEKKDQRTDIKLAAQLSGNNRPFIKSFEPVAKTCILKPIEWKYGFPEIRDAIKLDSVLVKGANKPKMNKERARYYSNSVGKGYKINDQDVNMYPTVVEFIQNHGYNVTQNAGRVIITRTYSTSFNAPNSPQVYIDDMIMDDHSLLTTYRMDMVDEIYINKHGYGSGLAGANGSIRIYLKKGAYNSRVKVLSKSILIKDAFQLQKEYKNPDYADTKSDAFHSLGALHWIPEQPTDAQGKFRFAFPNLRQDTVKIVIEGIASDGTLISEEQILKIN</sequence>
<dbReference type="Proteomes" id="UP000535020">
    <property type="component" value="Unassembled WGS sequence"/>
</dbReference>
<evidence type="ECO:0000313" key="1">
    <source>
        <dbReference type="EMBL" id="NYA71787.1"/>
    </source>
</evidence>
<organism evidence="1 2">
    <name type="scientific">Flavobacterium agri</name>
    <dbReference type="NCBI Taxonomy" id="2743471"/>
    <lineage>
        <taxon>Bacteria</taxon>
        <taxon>Pseudomonadati</taxon>
        <taxon>Bacteroidota</taxon>
        <taxon>Flavobacteriia</taxon>
        <taxon>Flavobacteriales</taxon>
        <taxon>Flavobacteriaceae</taxon>
        <taxon>Flavobacterium</taxon>
    </lineage>
</organism>
<reference evidence="1 2" key="1">
    <citation type="submission" date="2020-07" db="EMBL/GenBank/DDBJ databases">
        <authorList>
            <person name="Sun Q."/>
        </authorList>
    </citation>
    <scope>NUCLEOTIDE SEQUENCE [LARGE SCALE GENOMIC DNA]</scope>
    <source>
        <strain evidence="1 2">MAH-1</strain>
    </source>
</reference>
<dbReference type="InterPro" id="IPR008964">
    <property type="entry name" value="Invasin/intimin_cell_adhesion"/>
</dbReference>
<dbReference type="RefSeq" id="WP_176006597.1">
    <property type="nucleotide sequence ID" value="NZ_JABWMI010000014.1"/>
</dbReference>
<keyword evidence="2" id="KW-1185">Reference proteome</keyword>
<dbReference type="EMBL" id="JACBJI010000005">
    <property type="protein sequence ID" value="NYA71787.1"/>
    <property type="molecule type" value="Genomic_DNA"/>
</dbReference>
<comment type="caution">
    <text evidence="1">The sequence shown here is derived from an EMBL/GenBank/DDBJ whole genome shotgun (WGS) entry which is preliminary data.</text>
</comment>